<reference evidence="2 3" key="1">
    <citation type="submission" date="2014-07" db="EMBL/GenBank/DDBJ databases">
        <title>Methanogenic archaea and the global carbon cycle.</title>
        <authorList>
            <person name="Henriksen J.R."/>
            <person name="Luke J."/>
            <person name="Reinhart S."/>
            <person name="Benedict M.N."/>
            <person name="Youngblut N.D."/>
            <person name="Metcalf M.E."/>
            <person name="Whitaker R.J."/>
            <person name="Metcalf W.W."/>
        </authorList>
    </citation>
    <scope>NUCLEOTIDE SEQUENCE [LARGE SCALE GENOMIC DNA]</scope>
    <source>
        <strain evidence="2 3">LYC</strain>
    </source>
</reference>
<proteinExistence type="predicted"/>
<dbReference type="EMBL" id="CP009513">
    <property type="protein sequence ID" value="AKB67392.1"/>
    <property type="molecule type" value="Genomic_DNA"/>
</dbReference>
<gene>
    <name evidence="2" type="ORF">MSMAL_0849</name>
</gene>
<dbReference type="Proteomes" id="UP000033063">
    <property type="component" value="Chromosome"/>
</dbReference>
<accession>A0A0E3RMR5</accession>
<dbReference type="PANTHER" id="PTHR33490">
    <property type="entry name" value="BLR5614 PROTEIN-RELATED"/>
    <property type="match status" value="1"/>
</dbReference>
<dbReference type="InterPro" id="IPR002931">
    <property type="entry name" value="Transglutaminase-like"/>
</dbReference>
<dbReference type="PANTHER" id="PTHR33490:SF3">
    <property type="entry name" value="CONSERVED INTEGRAL MEMBRANE PROTEIN"/>
    <property type="match status" value="1"/>
</dbReference>
<evidence type="ECO:0000313" key="3">
    <source>
        <dbReference type="Proteomes" id="UP000033063"/>
    </source>
</evidence>
<dbReference type="InterPro" id="IPR038765">
    <property type="entry name" value="Papain-like_cys_pep_sf"/>
</dbReference>
<name>A0A0E3RMR5_METMZ</name>
<dbReference type="HOGENOM" id="CLU_107900_0_0_2"/>
<evidence type="ECO:0000259" key="1">
    <source>
        <dbReference type="Pfam" id="PF01841"/>
    </source>
</evidence>
<dbReference type="AlphaFoldDB" id="A0A0E3RMR5"/>
<dbReference type="Pfam" id="PF01841">
    <property type="entry name" value="Transglut_core"/>
    <property type="match status" value="1"/>
</dbReference>
<evidence type="ECO:0000313" key="2">
    <source>
        <dbReference type="EMBL" id="AKB67392.1"/>
    </source>
</evidence>
<dbReference type="Gene3D" id="3.10.620.30">
    <property type="match status" value="1"/>
</dbReference>
<organism evidence="2 3">
    <name type="scientific">Methanosarcina mazei LYC</name>
    <dbReference type="NCBI Taxonomy" id="1434114"/>
    <lineage>
        <taxon>Archaea</taxon>
        <taxon>Methanobacteriati</taxon>
        <taxon>Methanobacteriota</taxon>
        <taxon>Stenosarchaea group</taxon>
        <taxon>Methanomicrobia</taxon>
        <taxon>Methanosarcinales</taxon>
        <taxon>Methanosarcinaceae</taxon>
        <taxon>Methanosarcina</taxon>
    </lineage>
</organism>
<sequence>MTRVHAESNNIQDYLKKSEVINYDHRLIVDRCRELEKDMVMKGEKDEISLIKRIYEFVRDDIDHSGDIGAQEVTCNASEVLELGHGICCAKSHLLAAMLRYFGIPTGFCYQKLCSGQEGLNRKVLHGMNAVYLKGLDKWIRLDARGNKPGVDAQFSIYEEKIAWPANKERGEEDHPVIFKEPDPVVVEVLKKSNTRKEMWAQWDLGLKDVFRD</sequence>
<dbReference type="SUPFAM" id="SSF54001">
    <property type="entry name" value="Cysteine proteinases"/>
    <property type="match status" value="1"/>
</dbReference>
<feature type="domain" description="Transglutaminase-like" evidence="1">
    <location>
        <begin position="40"/>
        <end position="144"/>
    </location>
</feature>
<protein>
    <recommendedName>
        <fullName evidence="1">Transglutaminase-like domain-containing protein</fullName>
    </recommendedName>
</protein>
<dbReference type="PATRIC" id="fig|1434114.4.peg.1045"/>